<dbReference type="GO" id="GO:0010345">
    <property type="term" value="P:suberin biosynthetic process"/>
    <property type="evidence" value="ECO:0007669"/>
    <property type="project" value="TreeGrafter"/>
</dbReference>
<comment type="catalytic activity">
    <reaction evidence="1">
        <text>a long-chain fatty acyl-CoA + 2 NADPH + 2 H(+) = a long-chain primary fatty alcohol + 2 NADP(+) + CoA</text>
        <dbReference type="Rhea" id="RHEA:52716"/>
        <dbReference type="ChEBI" id="CHEBI:15378"/>
        <dbReference type="ChEBI" id="CHEBI:57287"/>
        <dbReference type="ChEBI" id="CHEBI:57783"/>
        <dbReference type="ChEBI" id="CHEBI:58349"/>
        <dbReference type="ChEBI" id="CHEBI:77396"/>
        <dbReference type="ChEBI" id="CHEBI:83139"/>
        <dbReference type="EC" id="1.2.1.84"/>
    </reaction>
</comment>
<dbReference type="PANTHER" id="PTHR11011">
    <property type="entry name" value="MALE STERILITY PROTEIN 2-RELATED"/>
    <property type="match status" value="1"/>
</dbReference>
<dbReference type="EC" id="1.2.1.84" evidence="1"/>
<reference evidence="3 4" key="1">
    <citation type="submission" date="2024-01" db="EMBL/GenBank/DDBJ databases">
        <title>The complete chloroplast genome sequence of Lithospermum erythrorhizon: insights into the phylogenetic relationship among Boraginaceae species and the maternal lineages of purple gromwells.</title>
        <authorList>
            <person name="Okada T."/>
            <person name="Watanabe K."/>
        </authorList>
    </citation>
    <scope>NUCLEOTIDE SEQUENCE [LARGE SCALE GENOMIC DNA]</scope>
</reference>
<proteinExistence type="inferred from homology"/>
<keyword evidence="1" id="KW-0472">Membrane</keyword>
<dbReference type="SUPFAM" id="SSF51735">
    <property type="entry name" value="NAD(P)-binding Rossmann-fold domains"/>
    <property type="match status" value="1"/>
</dbReference>
<keyword evidence="1" id="KW-1133">Transmembrane helix</keyword>
<feature type="transmembrane region" description="Helical" evidence="1">
    <location>
        <begin position="7"/>
        <end position="25"/>
    </location>
</feature>
<comment type="caution">
    <text evidence="3">The sequence shown here is derived from an EMBL/GenBank/DDBJ whole genome shotgun (WGS) entry which is preliminary data.</text>
</comment>
<keyword evidence="1" id="KW-0560">Oxidoreductase</keyword>
<dbReference type="Pfam" id="PF07993">
    <property type="entry name" value="NAD_binding_4"/>
    <property type="match status" value="1"/>
</dbReference>
<evidence type="ECO:0000256" key="1">
    <source>
        <dbReference type="RuleBase" id="RU363097"/>
    </source>
</evidence>
<sequence length="207" mass="23704">MNYSLHSLIYTVHHLIICFVLQIKLTTFTSFYSFFHPFLCFVIIMEIGSILRFFENKNIIVTGATGFLAKIFIEKILRVQPNVKKLYLLLRAQDEKSALQRFNNEIIAKDLYKVLKEKWGQKLNTFISKKITIVAGDITHENLGVKDSNLLEEMLREVDVVVNIAATTNFDERYDIALALNTFGAINVLNFANKCVNLKVLLHVSTG</sequence>
<dbReference type="InterPro" id="IPR036291">
    <property type="entry name" value="NAD(P)-bd_dom_sf"/>
</dbReference>
<evidence type="ECO:0000313" key="4">
    <source>
        <dbReference type="Proteomes" id="UP001454036"/>
    </source>
</evidence>
<keyword evidence="1" id="KW-0521">NADP</keyword>
<dbReference type="Gene3D" id="3.40.50.720">
    <property type="entry name" value="NAD(P)-binding Rossmann-like Domain"/>
    <property type="match status" value="1"/>
</dbReference>
<keyword evidence="4" id="KW-1185">Reference proteome</keyword>
<dbReference type="GO" id="GO:0102965">
    <property type="term" value="F:alcohol-forming long-chain fatty acyl-CoA reductase activity"/>
    <property type="evidence" value="ECO:0007669"/>
    <property type="project" value="UniProtKB-EC"/>
</dbReference>
<dbReference type="InterPro" id="IPR013120">
    <property type="entry name" value="FAR_NAD-bd"/>
</dbReference>
<accession>A0AAV3RLQ3</accession>
<dbReference type="GO" id="GO:0035336">
    <property type="term" value="P:long-chain fatty-acyl-CoA metabolic process"/>
    <property type="evidence" value="ECO:0007669"/>
    <property type="project" value="TreeGrafter"/>
</dbReference>
<dbReference type="GO" id="GO:0080019">
    <property type="term" value="F:alcohol-forming very long-chain fatty acyl-CoA reductase activity"/>
    <property type="evidence" value="ECO:0007669"/>
    <property type="project" value="InterPro"/>
</dbReference>
<feature type="transmembrane region" description="Helical" evidence="1">
    <location>
        <begin position="31"/>
        <end position="54"/>
    </location>
</feature>
<organism evidence="3 4">
    <name type="scientific">Lithospermum erythrorhizon</name>
    <name type="common">Purple gromwell</name>
    <name type="synonym">Lithospermum officinale var. erythrorhizon</name>
    <dbReference type="NCBI Taxonomy" id="34254"/>
    <lineage>
        <taxon>Eukaryota</taxon>
        <taxon>Viridiplantae</taxon>
        <taxon>Streptophyta</taxon>
        <taxon>Embryophyta</taxon>
        <taxon>Tracheophyta</taxon>
        <taxon>Spermatophyta</taxon>
        <taxon>Magnoliopsida</taxon>
        <taxon>eudicotyledons</taxon>
        <taxon>Gunneridae</taxon>
        <taxon>Pentapetalae</taxon>
        <taxon>asterids</taxon>
        <taxon>lamiids</taxon>
        <taxon>Boraginales</taxon>
        <taxon>Boraginaceae</taxon>
        <taxon>Boraginoideae</taxon>
        <taxon>Lithospermeae</taxon>
        <taxon>Lithospermum</taxon>
    </lineage>
</organism>
<dbReference type="PANTHER" id="PTHR11011:SF99">
    <property type="entry name" value="FATTY ACYL-COA REDUCTASE 3"/>
    <property type="match status" value="1"/>
</dbReference>
<evidence type="ECO:0000259" key="2">
    <source>
        <dbReference type="Pfam" id="PF07993"/>
    </source>
</evidence>
<keyword evidence="1" id="KW-0444">Lipid biosynthesis</keyword>
<dbReference type="AlphaFoldDB" id="A0AAV3RLQ3"/>
<dbReference type="EMBL" id="BAABME010009990">
    <property type="protein sequence ID" value="GAA0176181.1"/>
    <property type="molecule type" value="Genomic_DNA"/>
</dbReference>
<keyword evidence="1" id="KW-0812">Transmembrane</keyword>
<comment type="similarity">
    <text evidence="1">Belongs to the fatty acyl-CoA reductase family.</text>
</comment>
<feature type="domain" description="Thioester reductase (TE)" evidence="2">
    <location>
        <begin position="61"/>
        <end position="206"/>
    </location>
</feature>
<comment type="function">
    <text evidence="1">Catalyzes the reduction of fatty acyl-CoA to fatty alcohols.</text>
</comment>
<keyword evidence="1" id="KW-0443">Lipid metabolism</keyword>
<protein>
    <recommendedName>
        <fullName evidence="1">Fatty acyl-CoA reductase</fullName>
        <ecNumber evidence="1">1.2.1.84</ecNumber>
    </recommendedName>
</protein>
<name>A0AAV3RLQ3_LITER</name>
<dbReference type="Proteomes" id="UP001454036">
    <property type="component" value="Unassembled WGS sequence"/>
</dbReference>
<gene>
    <name evidence="3" type="ORF">LIER_29222</name>
</gene>
<dbReference type="InterPro" id="IPR026055">
    <property type="entry name" value="FAR"/>
</dbReference>
<evidence type="ECO:0000313" key="3">
    <source>
        <dbReference type="EMBL" id="GAA0176181.1"/>
    </source>
</evidence>